<dbReference type="PANTHER" id="PTHR11113">
    <property type="entry name" value="N-ACETYLGLUCOSAMINE-6-PHOSPHATE DEACETYLASE"/>
    <property type="match status" value="1"/>
</dbReference>
<evidence type="ECO:0000259" key="6">
    <source>
        <dbReference type="Pfam" id="PF01979"/>
    </source>
</evidence>
<comment type="similarity">
    <text evidence="1 5">Belongs to the metallo-dependent hydrolases superfamily. NagA family.</text>
</comment>
<dbReference type="InterPro" id="IPR032466">
    <property type="entry name" value="Metal_Hydrolase"/>
</dbReference>
<evidence type="ECO:0000256" key="3">
    <source>
        <dbReference type="ARBA" id="ARBA00022801"/>
    </source>
</evidence>
<keyword evidence="4 5" id="KW-0119">Carbohydrate metabolism</keyword>
<dbReference type="InterPro" id="IPR003764">
    <property type="entry name" value="GlcNAc_6-P_deAcase"/>
</dbReference>
<dbReference type="EC" id="3.5.1.25" evidence="7"/>
<dbReference type="EMBL" id="CP104067">
    <property type="protein sequence ID" value="WAH41144.1"/>
    <property type="molecule type" value="Genomic_DNA"/>
</dbReference>
<dbReference type="CDD" id="cd00854">
    <property type="entry name" value="NagA"/>
    <property type="match status" value="1"/>
</dbReference>
<gene>
    <name evidence="7" type="primary">nagA</name>
    <name evidence="7" type="ORF">NZD89_23205</name>
</gene>
<proteinExistence type="inferred from homology"/>
<keyword evidence="8" id="KW-1185">Reference proteome</keyword>
<reference evidence="7" key="1">
    <citation type="submission" date="2022-08" db="EMBL/GenBank/DDBJ databases">
        <title>Alicyclobacillus fastidiosus DSM 17978, complete genome.</title>
        <authorList>
            <person name="Wang Q."/>
            <person name="Cai R."/>
            <person name="Wang Z."/>
        </authorList>
    </citation>
    <scope>NUCLEOTIDE SEQUENCE</scope>
    <source>
        <strain evidence="7">DSM 17978</strain>
    </source>
</reference>
<evidence type="ECO:0000256" key="5">
    <source>
        <dbReference type="PIRNR" id="PIRNR038994"/>
    </source>
</evidence>
<dbReference type="SUPFAM" id="SSF51338">
    <property type="entry name" value="Composite domain of metallo-dependent hydrolases"/>
    <property type="match status" value="1"/>
</dbReference>
<dbReference type="PANTHER" id="PTHR11113:SF14">
    <property type="entry name" value="N-ACETYLGLUCOSAMINE-6-PHOSPHATE DEACETYLASE"/>
    <property type="match status" value="1"/>
</dbReference>
<dbReference type="Pfam" id="PF01979">
    <property type="entry name" value="Amidohydro_1"/>
    <property type="match status" value="1"/>
</dbReference>
<dbReference type="NCBIfam" id="TIGR00221">
    <property type="entry name" value="nagA"/>
    <property type="match status" value="1"/>
</dbReference>
<keyword evidence="3 5" id="KW-0378">Hydrolase</keyword>
<sequence length="397" mass="42296">MRIVTQTSSAFAIYNARLVLEGAVVENGWLSVENGVIRDLGEGNLPEALIRDSFTSIDAGGQWIFPGFIDLHIHGGDGYEVMDGTVKAIDAVGRFHATRGTTGWLPTTLTAPIDALERALSASHEASLRQEGGAQILGVHLEGPFISPDKCGAQNPEYVIPPSIELLERLTGIANGLVKKVTIAPERDGALEAIRWMSSRGIIPSIGHTDGTLAQTLAGVRAGARHATHLFNAMRGLHHREGGTVGAALLSDDVICELIADGHHVDVDVMKLVYDVKGREKLVLITDAMTAAGKPDGEYKLGELDVIVEDGVAVLKEGHNLAGSTLTMDAAVRNMVRLVGVNPWDAAHMAALVPARELGLQDRKGSVAVGKDADLVMMDESLQVVATWVAGRQVFQR</sequence>
<dbReference type="InterPro" id="IPR006680">
    <property type="entry name" value="Amidohydro-rel"/>
</dbReference>
<keyword evidence="2" id="KW-0479">Metal-binding</keyword>
<evidence type="ECO:0000256" key="4">
    <source>
        <dbReference type="ARBA" id="ARBA00023277"/>
    </source>
</evidence>
<dbReference type="Gene3D" id="2.30.40.10">
    <property type="entry name" value="Urease, subunit C, domain 1"/>
    <property type="match status" value="1"/>
</dbReference>
<evidence type="ECO:0000313" key="7">
    <source>
        <dbReference type="EMBL" id="WAH41144.1"/>
    </source>
</evidence>
<feature type="domain" description="Amidohydrolase-related" evidence="6">
    <location>
        <begin position="64"/>
        <end position="394"/>
    </location>
</feature>
<evidence type="ECO:0000256" key="1">
    <source>
        <dbReference type="ARBA" id="ARBA00010716"/>
    </source>
</evidence>
<dbReference type="Proteomes" id="UP001164761">
    <property type="component" value="Chromosome"/>
</dbReference>
<dbReference type="InterPro" id="IPR011059">
    <property type="entry name" value="Metal-dep_hydrolase_composite"/>
</dbReference>
<protein>
    <submittedName>
        <fullName evidence="7">N-acetylglucosamine-6-phosphate deacetylase</fullName>
        <ecNumber evidence="7">3.5.1.25</ecNumber>
    </submittedName>
</protein>
<dbReference type="RefSeq" id="WP_268005044.1">
    <property type="nucleotide sequence ID" value="NZ_BSUT01000001.1"/>
</dbReference>
<accession>A0ABY6ZG95</accession>
<organism evidence="7 8">
    <name type="scientific">Alicyclobacillus fastidiosus</name>
    <dbReference type="NCBI Taxonomy" id="392011"/>
    <lineage>
        <taxon>Bacteria</taxon>
        <taxon>Bacillati</taxon>
        <taxon>Bacillota</taxon>
        <taxon>Bacilli</taxon>
        <taxon>Bacillales</taxon>
        <taxon>Alicyclobacillaceae</taxon>
        <taxon>Alicyclobacillus</taxon>
    </lineage>
</organism>
<evidence type="ECO:0000313" key="8">
    <source>
        <dbReference type="Proteomes" id="UP001164761"/>
    </source>
</evidence>
<dbReference type="GO" id="GO:0008448">
    <property type="term" value="F:N-acetylglucosamine-6-phosphate deacetylase activity"/>
    <property type="evidence" value="ECO:0007669"/>
    <property type="project" value="UniProtKB-EC"/>
</dbReference>
<dbReference type="SUPFAM" id="SSF51556">
    <property type="entry name" value="Metallo-dependent hydrolases"/>
    <property type="match status" value="1"/>
</dbReference>
<dbReference type="Gene3D" id="3.20.20.140">
    <property type="entry name" value="Metal-dependent hydrolases"/>
    <property type="match status" value="1"/>
</dbReference>
<name>A0ABY6ZG95_9BACL</name>
<evidence type="ECO:0000256" key="2">
    <source>
        <dbReference type="ARBA" id="ARBA00022723"/>
    </source>
</evidence>
<dbReference type="PIRSF" id="PIRSF038994">
    <property type="entry name" value="NagA"/>
    <property type="match status" value="1"/>
</dbReference>